<reference evidence="1" key="1">
    <citation type="submission" date="2023-10" db="EMBL/GenBank/DDBJ databases">
        <title>Genome assembly of Pristionchus species.</title>
        <authorList>
            <person name="Yoshida K."/>
            <person name="Sommer R.J."/>
        </authorList>
    </citation>
    <scope>NUCLEOTIDE SEQUENCE</scope>
    <source>
        <strain evidence="1">RS0144</strain>
    </source>
</reference>
<dbReference type="AlphaFoldDB" id="A0AAV5SFN2"/>
<evidence type="ECO:0008006" key="3">
    <source>
        <dbReference type="Google" id="ProtNLM"/>
    </source>
</evidence>
<feature type="non-terminal residue" evidence="1">
    <location>
        <position position="1"/>
    </location>
</feature>
<dbReference type="EMBL" id="BTSX01000001">
    <property type="protein sequence ID" value="GMS78501.1"/>
    <property type="molecule type" value="Genomic_DNA"/>
</dbReference>
<protein>
    <recommendedName>
        <fullName evidence="3">F-box domain-containing protein</fullName>
    </recommendedName>
</protein>
<gene>
    <name evidence="1" type="ORF">PENTCL1PPCAC_676</name>
</gene>
<comment type="caution">
    <text evidence="1">The sequence shown here is derived from an EMBL/GenBank/DDBJ whole genome shotgun (WGS) entry which is preliminary data.</text>
</comment>
<organism evidence="1 2">
    <name type="scientific">Pristionchus entomophagus</name>
    <dbReference type="NCBI Taxonomy" id="358040"/>
    <lineage>
        <taxon>Eukaryota</taxon>
        <taxon>Metazoa</taxon>
        <taxon>Ecdysozoa</taxon>
        <taxon>Nematoda</taxon>
        <taxon>Chromadorea</taxon>
        <taxon>Rhabditida</taxon>
        <taxon>Rhabditina</taxon>
        <taxon>Diplogasteromorpha</taxon>
        <taxon>Diplogasteroidea</taxon>
        <taxon>Neodiplogasteridae</taxon>
        <taxon>Pristionchus</taxon>
    </lineage>
</organism>
<keyword evidence="2" id="KW-1185">Reference proteome</keyword>
<feature type="non-terminal residue" evidence="1">
    <location>
        <position position="86"/>
    </location>
</feature>
<evidence type="ECO:0000313" key="2">
    <source>
        <dbReference type="Proteomes" id="UP001432027"/>
    </source>
</evidence>
<proteinExistence type="predicted"/>
<evidence type="ECO:0000313" key="1">
    <source>
        <dbReference type="EMBL" id="GMS78501.1"/>
    </source>
</evidence>
<sequence length="86" mass="9958">REESNGKSLIDSLRLVSRRWNLVLSDLKNIRMLRHLPVPIDKLSIVQGSTPISSVILIRAEGKRITFQTNWLCSRRHPVVVFRKIV</sequence>
<accession>A0AAV5SFN2</accession>
<dbReference type="Proteomes" id="UP001432027">
    <property type="component" value="Unassembled WGS sequence"/>
</dbReference>
<name>A0AAV5SFN2_9BILA</name>